<dbReference type="PANTHER" id="PTHR33908:SF11">
    <property type="entry name" value="MEMBRANE PROTEIN"/>
    <property type="match status" value="1"/>
</dbReference>
<feature type="transmembrane region" description="Helical" evidence="8">
    <location>
        <begin position="128"/>
        <end position="159"/>
    </location>
</feature>
<dbReference type="InterPro" id="IPR038731">
    <property type="entry name" value="RgtA/B/C-like"/>
</dbReference>
<sequence length="552" mass="62822">MPIKLILVFSLPITADEAYYFIWGHFLSGGYYDHPPLIGWLLYLFQLLGAHPLSVRLPAVLLTPIVGCAIYAFLKREDAEKAALASCAFILSPISLWSVLIATDVPLLIFSFLSIVCVLQTLRSQNNAWCIAGGLCLGLAFLSKYFACLLAFSYGVYFLILSPGRASLKRLAILAAGALPFLIQNLYWNYQHGWPNLLFNLVNRNFFVTGLGYKNLLVYLLMLVYLVNPFFCWQLIRAFFSGLHGATMRSPYGPAAGSPPSLCDGDLLRPRRSPYCLRARSLCKLAEKCSRYKKSLSLRQPALCFLGLPLLCFLALSSVREIGLHWPLAFILPVFIWAGLDLDKEKLKGALRFTAWYGGLQTLVLMLAFLLPLNVWQKLPLSSSAWHRLVYFFKHREIHAFLKGDSQHTVLAAPSYSDASLMFNDLGLYTVVFGEGSYHGRQDDLLTDFRALNHRNFLIFYKRKPQLEAYQPYFRKSELHRFTQYGARFYYVSGKDFQYPLYRDRVLRIICLSYWRIPSWLPARGNFFSLKYFGNETCASGQSTGSSHTQAR</sequence>
<feature type="transmembrane region" description="Helical" evidence="8">
    <location>
        <begin position="53"/>
        <end position="74"/>
    </location>
</feature>
<feature type="transmembrane region" description="Helical" evidence="8">
    <location>
        <begin position="171"/>
        <end position="190"/>
    </location>
</feature>
<dbReference type="EMBL" id="CAFB01000035">
    <property type="protein sequence ID" value="CCD28885.1"/>
    <property type="molecule type" value="Genomic_DNA"/>
</dbReference>
<dbReference type="eggNOG" id="COG1807">
    <property type="taxonomic scope" value="Bacteria"/>
</dbReference>
<dbReference type="EC" id="2.4.1.-" evidence="10"/>
<evidence type="ECO:0000313" key="11">
    <source>
        <dbReference type="Proteomes" id="UP000054051"/>
    </source>
</evidence>
<evidence type="ECO:0000256" key="6">
    <source>
        <dbReference type="ARBA" id="ARBA00022989"/>
    </source>
</evidence>
<dbReference type="GO" id="GO:0009103">
    <property type="term" value="P:lipopolysaccharide biosynthetic process"/>
    <property type="evidence" value="ECO:0007669"/>
    <property type="project" value="UniProtKB-ARBA"/>
</dbReference>
<reference evidence="10 11" key="1">
    <citation type="submission" date="2011-08" db="EMBL/GenBank/DDBJ databases">
        <title>The genome of the obligate endobacterium of an arbuscular mycorrhizal fungus reveals an interphylum network of nutritional interactions.</title>
        <authorList>
            <person name="Ghignone S."/>
            <person name="Salvioli A."/>
            <person name="Anca I."/>
            <person name="Lumini E."/>
            <person name="Ortu G."/>
            <person name="Petiti L."/>
            <person name="Cruveiller S."/>
            <person name="Bianciotto V."/>
            <person name="Piffanelli P."/>
            <person name="Lanfranco L."/>
            <person name="Bonfante P."/>
        </authorList>
    </citation>
    <scope>NUCLEOTIDE SEQUENCE [LARGE SCALE GENOMIC DNA]</scope>
    <source>
        <strain evidence="10 11">BEG34</strain>
    </source>
</reference>
<keyword evidence="2" id="KW-1003">Cell membrane</keyword>
<feature type="transmembrane region" description="Helical" evidence="8">
    <location>
        <begin position="354"/>
        <end position="376"/>
    </location>
</feature>
<evidence type="ECO:0000256" key="4">
    <source>
        <dbReference type="ARBA" id="ARBA00022679"/>
    </source>
</evidence>
<keyword evidence="11" id="KW-1185">Reference proteome</keyword>
<name>G2J7Y8_9BURK</name>
<proteinExistence type="predicted"/>
<dbReference type="AlphaFoldDB" id="G2J7Y8"/>
<evidence type="ECO:0000256" key="5">
    <source>
        <dbReference type="ARBA" id="ARBA00022692"/>
    </source>
</evidence>
<organism evidence="10 11">
    <name type="scientific">Candidatus Glomeribacter gigasporarum BEG34</name>
    <dbReference type="NCBI Taxonomy" id="1070319"/>
    <lineage>
        <taxon>Bacteria</taxon>
        <taxon>Pseudomonadati</taxon>
        <taxon>Pseudomonadota</taxon>
        <taxon>Betaproteobacteria</taxon>
        <taxon>Burkholderiales</taxon>
        <taxon>Burkholderiaceae</taxon>
        <taxon>Candidatus Glomeribacter</taxon>
    </lineage>
</organism>
<feature type="transmembrane region" description="Helical" evidence="8">
    <location>
        <begin position="216"/>
        <end position="240"/>
    </location>
</feature>
<protein>
    <submittedName>
        <fullName evidence="10">Glycosyl transferase, family 39</fullName>
        <ecNumber evidence="10">2.4.1.-</ecNumber>
    </submittedName>
</protein>
<keyword evidence="6 8" id="KW-1133">Transmembrane helix</keyword>
<gene>
    <name evidence="10" type="ORF">CAGGBEG34_190052</name>
</gene>
<comment type="caution">
    <text evidence="10">The sequence shown here is derived from an EMBL/GenBank/DDBJ whole genome shotgun (WGS) entry which is preliminary data.</text>
</comment>
<dbReference type="GO" id="GO:0005886">
    <property type="term" value="C:plasma membrane"/>
    <property type="evidence" value="ECO:0007669"/>
    <property type="project" value="UniProtKB-SubCell"/>
</dbReference>
<keyword evidence="5 8" id="KW-0812">Transmembrane</keyword>
<comment type="subcellular location">
    <subcellularLocation>
        <location evidence="1">Cell membrane</location>
        <topology evidence="1">Multi-pass membrane protein</topology>
    </subcellularLocation>
</comment>
<dbReference type="InterPro" id="IPR050297">
    <property type="entry name" value="LipidA_mod_glycosyltrf_83"/>
</dbReference>
<accession>G2J7Y8</accession>
<keyword evidence="3 10" id="KW-0328">Glycosyltransferase</keyword>
<evidence type="ECO:0000256" key="1">
    <source>
        <dbReference type="ARBA" id="ARBA00004651"/>
    </source>
</evidence>
<feature type="transmembrane region" description="Helical" evidence="8">
    <location>
        <begin position="94"/>
        <end position="122"/>
    </location>
</feature>
<feature type="transmembrane region" description="Helical" evidence="8">
    <location>
        <begin position="324"/>
        <end position="342"/>
    </location>
</feature>
<evidence type="ECO:0000256" key="8">
    <source>
        <dbReference type="SAM" id="Phobius"/>
    </source>
</evidence>
<evidence type="ECO:0000256" key="2">
    <source>
        <dbReference type="ARBA" id="ARBA00022475"/>
    </source>
</evidence>
<feature type="transmembrane region" description="Helical" evidence="8">
    <location>
        <begin position="301"/>
        <end position="318"/>
    </location>
</feature>
<dbReference type="STRING" id="1070319.CAGGBEG34_190052"/>
<evidence type="ECO:0000259" key="9">
    <source>
        <dbReference type="Pfam" id="PF13231"/>
    </source>
</evidence>
<keyword evidence="4 10" id="KW-0808">Transferase</keyword>
<dbReference type="Pfam" id="PF13231">
    <property type="entry name" value="PMT_2"/>
    <property type="match status" value="1"/>
</dbReference>
<dbReference type="GO" id="GO:0016763">
    <property type="term" value="F:pentosyltransferase activity"/>
    <property type="evidence" value="ECO:0007669"/>
    <property type="project" value="TreeGrafter"/>
</dbReference>
<dbReference type="PANTHER" id="PTHR33908">
    <property type="entry name" value="MANNOSYLTRANSFERASE YKCB-RELATED"/>
    <property type="match status" value="1"/>
</dbReference>
<evidence type="ECO:0000313" key="10">
    <source>
        <dbReference type="EMBL" id="CCD28885.1"/>
    </source>
</evidence>
<dbReference type="Proteomes" id="UP000054051">
    <property type="component" value="Unassembled WGS sequence"/>
</dbReference>
<evidence type="ECO:0000256" key="7">
    <source>
        <dbReference type="ARBA" id="ARBA00023136"/>
    </source>
</evidence>
<keyword evidence="7 8" id="KW-0472">Membrane</keyword>
<feature type="domain" description="Glycosyltransferase RgtA/B/C/D-like" evidence="9">
    <location>
        <begin position="33"/>
        <end position="188"/>
    </location>
</feature>
<evidence type="ECO:0000256" key="3">
    <source>
        <dbReference type="ARBA" id="ARBA00022676"/>
    </source>
</evidence>